<keyword evidence="1" id="KW-0812">Transmembrane</keyword>
<dbReference type="Proteomes" id="UP000253908">
    <property type="component" value="Chromosome"/>
</dbReference>
<evidence type="ECO:0008006" key="4">
    <source>
        <dbReference type="Google" id="ProtNLM"/>
    </source>
</evidence>
<keyword evidence="3" id="KW-1185">Reference proteome</keyword>
<protein>
    <recommendedName>
        <fullName evidence="4">Motility protein</fullName>
    </recommendedName>
</protein>
<sequence length="98" mass="11162">MDLVEFKIILYRYILLCLYLLFYDILFVDIRKAGFPMDVAALSVVMAQNQVRMDAGFSLMDKVMNMSEQQSIQLNDMLGQSVTHASHPSLGSQLDLKI</sequence>
<proteinExistence type="predicted"/>
<keyword evidence="1" id="KW-0472">Membrane</keyword>
<dbReference type="AlphaFoldDB" id="A0A345PKS0"/>
<evidence type="ECO:0000313" key="2">
    <source>
        <dbReference type="EMBL" id="AXI10600.1"/>
    </source>
</evidence>
<accession>A0A345PKS0</accession>
<dbReference type="KEGG" id="ocn:CUC15_17385"/>
<dbReference type="InterPro" id="IPR025906">
    <property type="entry name" value="YjfB_motility"/>
</dbReference>
<dbReference type="Pfam" id="PF14070">
    <property type="entry name" value="YjfB_motility"/>
    <property type="match status" value="1"/>
</dbReference>
<dbReference type="OrthoDB" id="1924973at2"/>
<name>A0A345PKS0_9BACI</name>
<evidence type="ECO:0000313" key="3">
    <source>
        <dbReference type="Proteomes" id="UP000253908"/>
    </source>
</evidence>
<organism evidence="2 3">
    <name type="scientific">Oceanobacillus zhaokaii</name>
    <dbReference type="NCBI Taxonomy" id="2052660"/>
    <lineage>
        <taxon>Bacteria</taxon>
        <taxon>Bacillati</taxon>
        <taxon>Bacillota</taxon>
        <taxon>Bacilli</taxon>
        <taxon>Bacillales</taxon>
        <taxon>Bacillaceae</taxon>
        <taxon>Oceanobacillus</taxon>
    </lineage>
</organism>
<evidence type="ECO:0000256" key="1">
    <source>
        <dbReference type="SAM" id="Phobius"/>
    </source>
</evidence>
<feature type="transmembrane region" description="Helical" evidence="1">
    <location>
        <begin position="6"/>
        <end position="27"/>
    </location>
</feature>
<reference evidence="3" key="1">
    <citation type="submission" date="2017-11" db="EMBL/GenBank/DDBJ databases">
        <authorList>
            <person name="Zhu W."/>
        </authorList>
    </citation>
    <scope>NUCLEOTIDE SEQUENCE [LARGE SCALE GENOMIC DNA]</scope>
    <source>
        <strain evidence="3">160</strain>
    </source>
</reference>
<gene>
    <name evidence="2" type="ORF">CUC15_17385</name>
</gene>
<dbReference type="EMBL" id="CP024848">
    <property type="protein sequence ID" value="AXI10600.1"/>
    <property type="molecule type" value="Genomic_DNA"/>
</dbReference>
<keyword evidence="1" id="KW-1133">Transmembrane helix</keyword>